<name>A0ABV1KC93_9PSEU</name>
<dbReference type="Pfam" id="PF00702">
    <property type="entry name" value="Hydrolase"/>
    <property type="match status" value="1"/>
</dbReference>
<dbReference type="SFLD" id="SFLDF00027">
    <property type="entry name" value="p-type_atpase"/>
    <property type="match status" value="1"/>
</dbReference>
<feature type="transmembrane region" description="Helical" evidence="10">
    <location>
        <begin position="784"/>
        <end position="802"/>
    </location>
</feature>
<keyword evidence="5" id="KW-0067">ATP-binding</keyword>
<dbReference type="PANTHER" id="PTHR43294">
    <property type="entry name" value="SODIUM/POTASSIUM-TRANSPORTING ATPASE SUBUNIT ALPHA"/>
    <property type="match status" value="1"/>
</dbReference>
<dbReference type="Pfam" id="PF00122">
    <property type="entry name" value="E1-E2_ATPase"/>
    <property type="match status" value="1"/>
</dbReference>
<keyword evidence="3 10" id="KW-0812">Transmembrane</keyword>
<feature type="transmembrane region" description="Helical" evidence="10">
    <location>
        <begin position="49"/>
        <end position="75"/>
    </location>
</feature>
<feature type="transmembrane region" description="Helical" evidence="10">
    <location>
        <begin position="744"/>
        <end position="763"/>
    </location>
</feature>
<dbReference type="InterPro" id="IPR004014">
    <property type="entry name" value="ATPase_P-typ_cation-transptr_N"/>
</dbReference>
<evidence type="ECO:0000256" key="10">
    <source>
        <dbReference type="SAM" id="Phobius"/>
    </source>
</evidence>
<evidence type="ECO:0000256" key="2">
    <source>
        <dbReference type="ARBA" id="ARBA00005675"/>
    </source>
</evidence>
<dbReference type="EMBL" id="JBEDNQ010000006">
    <property type="protein sequence ID" value="MEQ3552092.1"/>
    <property type="molecule type" value="Genomic_DNA"/>
</dbReference>
<evidence type="ECO:0000256" key="9">
    <source>
        <dbReference type="ARBA" id="ARBA00049360"/>
    </source>
</evidence>
<protein>
    <submittedName>
        <fullName evidence="12">Cation-transporting P-type ATPase</fullName>
    </submittedName>
</protein>
<gene>
    <name evidence="12" type="ORF">WIS52_16585</name>
</gene>
<evidence type="ECO:0000256" key="6">
    <source>
        <dbReference type="ARBA" id="ARBA00022967"/>
    </source>
</evidence>
<dbReference type="Gene3D" id="3.40.1110.10">
    <property type="entry name" value="Calcium-transporting ATPase, cytoplasmic domain N"/>
    <property type="match status" value="2"/>
</dbReference>
<dbReference type="SUPFAM" id="SSF81653">
    <property type="entry name" value="Calcium ATPase, transduction domain A"/>
    <property type="match status" value="1"/>
</dbReference>
<dbReference type="RefSeq" id="WP_349299159.1">
    <property type="nucleotide sequence ID" value="NZ_JBEDNQ010000006.1"/>
</dbReference>
<dbReference type="Gene3D" id="2.70.150.10">
    <property type="entry name" value="Calcium-transporting ATPase, cytoplasmic transduction domain A"/>
    <property type="match status" value="1"/>
</dbReference>
<evidence type="ECO:0000256" key="7">
    <source>
        <dbReference type="ARBA" id="ARBA00022989"/>
    </source>
</evidence>
<dbReference type="SFLD" id="SFLDG00002">
    <property type="entry name" value="C1.7:_P-type_atpase_like"/>
    <property type="match status" value="1"/>
</dbReference>
<comment type="catalytic activity">
    <reaction evidence="9">
        <text>ATP + H2O = ADP + phosphate + H(+)</text>
        <dbReference type="Rhea" id="RHEA:13065"/>
        <dbReference type="ChEBI" id="CHEBI:15377"/>
        <dbReference type="ChEBI" id="CHEBI:15378"/>
        <dbReference type="ChEBI" id="CHEBI:30616"/>
        <dbReference type="ChEBI" id="CHEBI:43474"/>
        <dbReference type="ChEBI" id="CHEBI:456216"/>
    </reaction>
</comment>
<dbReference type="InterPro" id="IPR023214">
    <property type="entry name" value="HAD_sf"/>
</dbReference>
<dbReference type="PRINTS" id="PR00120">
    <property type="entry name" value="HATPASE"/>
</dbReference>
<sequence length="842" mass="87683">MTGAHAADPETVVRDLGADLGTGLSSADAATRLAEHGPNRWVSPRRVTFWHVLADEVTEPMMLLLVAVAVLYGFWGRPEDTVAVVVIIAVVVLVEVFAEFRAKSVVAALGELTAPTTQVLRDGRTVSVPIGDLVPGDVVPLAEGTRVPADIRLTETWGLRVDESALTGEPVAAGKDARRVLDDGAGVGDRANVAFAGTTVVGGRGRGVVVATGTATELGRITGLVLAAKPPRTALQQAMRDLSAALATLAIAFSVLVPLIGVLTGQPWREMVLTGLTLAFATIPEELPIIITLVLGLGAHRLSRRRGLVRRLRAAETLGTVTVLATDKTGTLTENRMAVARLEASGGSADELVALGAACTEATREPDGGWSGDPTDVAFLVEARDRGLAAPEEPVQRFAFDPVEATMTVVLPGGRVITTGAPEAVLARCSLAVAYRAALLHRATELAGRGLRVIAVATRMVGEAQASGDRADLEREMEFAGLAGLADPPRAGAADAVAAAQRAGIRVLMITGDHPAAARAIAGEVGISGDLLTGRQLDQLDDRALAVALPHTGLFARVSPEHKLRLVEALQRAGQVVAVTGDGVNDAPALARADVGVAMGASGTDVARDAADLVLADDDVATLDRALREGRTLHDNLRKGVKYYLACKAGLIATAAVGVVAGPAVPFTPIQIVVLELYMDIAGSATFAAEPAEADAMDRPPRDPADRFLDRPLVGELLAGGASLFVAVGGVYLGAAFAGVPTPAAQTCAFVAWMSGYLALAWVMRTERTPLSVAGLRSNRFLPLWTVVTAVSLVVIMGLPFLRETFRLVPLTGAQWAVAVGVPIVAVSWIEVRKAVRARHAR</sequence>
<comment type="caution">
    <text evidence="12">The sequence shown here is derived from an EMBL/GenBank/DDBJ whole genome shotgun (WGS) entry which is preliminary data.</text>
</comment>
<proteinExistence type="inferred from homology"/>
<dbReference type="PANTHER" id="PTHR43294:SF20">
    <property type="entry name" value="P-TYPE ATPASE"/>
    <property type="match status" value="1"/>
</dbReference>
<feature type="transmembrane region" description="Helical" evidence="10">
    <location>
        <begin position="814"/>
        <end position="832"/>
    </location>
</feature>
<feature type="transmembrane region" description="Helical" evidence="10">
    <location>
        <begin position="717"/>
        <end position="738"/>
    </location>
</feature>
<dbReference type="InterPro" id="IPR036412">
    <property type="entry name" value="HAD-like_sf"/>
</dbReference>
<dbReference type="InterPro" id="IPR001757">
    <property type="entry name" value="P_typ_ATPase"/>
</dbReference>
<evidence type="ECO:0000256" key="3">
    <source>
        <dbReference type="ARBA" id="ARBA00022692"/>
    </source>
</evidence>
<dbReference type="Pfam" id="PF00689">
    <property type="entry name" value="Cation_ATPase_C"/>
    <property type="match status" value="1"/>
</dbReference>
<dbReference type="Gene3D" id="1.20.1110.10">
    <property type="entry name" value="Calcium-transporting ATPase, transmembrane domain"/>
    <property type="match status" value="3"/>
</dbReference>
<comment type="similarity">
    <text evidence="2">Belongs to the cation transport ATPase (P-type) (TC 3.A.3) family. Type IIA subfamily.</text>
</comment>
<evidence type="ECO:0000256" key="1">
    <source>
        <dbReference type="ARBA" id="ARBA00004651"/>
    </source>
</evidence>
<dbReference type="InterPro" id="IPR023299">
    <property type="entry name" value="ATPase_P-typ_cyto_dom_N"/>
</dbReference>
<dbReference type="Proteomes" id="UP001494902">
    <property type="component" value="Unassembled WGS sequence"/>
</dbReference>
<keyword evidence="6" id="KW-1278">Translocase</keyword>
<feature type="transmembrane region" description="Helical" evidence="10">
    <location>
        <begin position="275"/>
        <end position="297"/>
    </location>
</feature>
<feature type="transmembrane region" description="Helical" evidence="10">
    <location>
        <begin position="81"/>
        <end position="98"/>
    </location>
</feature>
<dbReference type="SUPFAM" id="SSF56784">
    <property type="entry name" value="HAD-like"/>
    <property type="match status" value="1"/>
</dbReference>
<keyword evidence="7 10" id="KW-1133">Transmembrane helix</keyword>
<dbReference type="InterPro" id="IPR059000">
    <property type="entry name" value="ATPase_P-type_domA"/>
</dbReference>
<feature type="transmembrane region" description="Helical" evidence="10">
    <location>
        <begin position="242"/>
        <end position="263"/>
    </location>
</feature>
<keyword evidence="8 10" id="KW-0472">Membrane</keyword>
<dbReference type="SMART" id="SM00831">
    <property type="entry name" value="Cation_ATPase_N"/>
    <property type="match status" value="1"/>
</dbReference>
<reference evidence="12 13" key="1">
    <citation type="submission" date="2024-03" db="EMBL/GenBank/DDBJ databases">
        <title>Draft genome sequence of Pseudonocardia nematodicida JCM 31783.</title>
        <authorList>
            <person name="Butdee W."/>
            <person name="Duangmal K."/>
        </authorList>
    </citation>
    <scope>NUCLEOTIDE SEQUENCE [LARGE SCALE GENOMIC DNA]</scope>
    <source>
        <strain evidence="12 13">JCM 31783</strain>
    </source>
</reference>
<dbReference type="PRINTS" id="PR00119">
    <property type="entry name" value="CATATPASE"/>
</dbReference>
<dbReference type="SFLD" id="SFLDS00003">
    <property type="entry name" value="Haloacid_Dehalogenase"/>
    <property type="match status" value="1"/>
</dbReference>
<evidence type="ECO:0000256" key="4">
    <source>
        <dbReference type="ARBA" id="ARBA00022741"/>
    </source>
</evidence>
<evidence type="ECO:0000313" key="13">
    <source>
        <dbReference type="Proteomes" id="UP001494902"/>
    </source>
</evidence>
<keyword evidence="4" id="KW-0547">Nucleotide-binding</keyword>
<evidence type="ECO:0000313" key="12">
    <source>
        <dbReference type="EMBL" id="MEQ3552092.1"/>
    </source>
</evidence>
<keyword evidence="13" id="KW-1185">Reference proteome</keyword>
<feature type="domain" description="Cation-transporting P-type ATPase N-terminal" evidence="11">
    <location>
        <begin position="3"/>
        <end position="77"/>
    </location>
</feature>
<evidence type="ECO:0000259" key="11">
    <source>
        <dbReference type="SMART" id="SM00831"/>
    </source>
</evidence>
<dbReference type="SUPFAM" id="SSF81665">
    <property type="entry name" value="Calcium ATPase, transmembrane domain M"/>
    <property type="match status" value="1"/>
</dbReference>
<accession>A0ABV1KC93</accession>
<dbReference type="InterPro" id="IPR023298">
    <property type="entry name" value="ATPase_P-typ_TM_dom_sf"/>
</dbReference>
<dbReference type="Pfam" id="PF00690">
    <property type="entry name" value="Cation_ATPase_N"/>
    <property type="match status" value="1"/>
</dbReference>
<dbReference type="InterPro" id="IPR044492">
    <property type="entry name" value="P_typ_ATPase_HD_dom"/>
</dbReference>
<dbReference type="InterPro" id="IPR018303">
    <property type="entry name" value="ATPase_P-typ_P_site"/>
</dbReference>
<organism evidence="12 13">
    <name type="scientific">Pseudonocardia nematodicida</name>
    <dbReference type="NCBI Taxonomy" id="1206997"/>
    <lineage>
        <taxon>Bacteria</taxon>
        <taxon>Bacillati</taxon>
        <taxon>Actinomycetota</taxon>
        <taxon>Actinomycetes</taxon>
        <taxon>Pseudonocardiales</taxon>
        <taxon>Pseudonocardiaceae</taxon>
        <taxon>Pseudonocardia</taxon>
    </lineage>
</organism>
<dbReference type="Gene3D" id="3.40.50.1000">
    <property type="entry name" value="HAD superfamily/HAD-like"/>
    <property type="match status" value="2"/>
</dbReference>
<dbReference type="InterPro" id="IPR008250">
    <property type="entry name" value="ATPase_P-typ_transduc_dom_A_sf"/>
</dbReference>
<dbReference type="InterPro" id="IPR050510">
    <property type="entry name" value="Cation_transp_ATPase_P-type"/>
</dbReference>
<dbReference type="NCBIfam" id="TIGR01494">
    <property type="entry name" value="ATPase_P-type"/>
    <property type="match status" value="2"/>
</dbReference>
<evidence type="ECO:0000256" key="5">
    <source>
        <dbReference type="ARBA" id="ARBA00022840"/>
    </source>
</evidence>
<dbReference type="InterPro" id="IPR006068">
    <property type="entry name" value="ATPase_P-typ_cation-transptr_C"/>
</dbReference>
<dbReference type="PROSITE" id="PS00154">
    <property type="entry name" value="ATPASE_E1_E2"/>
    <property type="match status" value="1"/>
</dbReference>
<evidence type="ECO:0000256" key="8">
    <source>
        <dbReference type="ARBA" id="ARBA00023136"/>
    </source>
</evidence>
<comment type="subcellular location">
    <subcellularLocation>
        <location evidence="1">Cell membrane</location>
        <topology evidence="1">Multi-pass membrane protein</topology>
    </subcellularLocation>
</comment>